<proteinExistence type="predicted"/>
<dbReference type="EMBL" id="BMAT01003090">
    <property type="protein sequence ID" value="GFS19889.1"/>
    <property type="molecule type" value="Genomic_DNA"/>
</dbReference>
<accession>A0AAV4JAR6</accession>
<organism evidence="1 2">
    <name type="scientific">Elysia marginata</name>
    <dbReference type="NCBI Taxonomy" id="1093978"/>
    <lineage>
        <taxon>Eukaryota</taxon>
        <taxon>Metazoa</taxon>
        <taxon>Spiralia</taxon>
        <taxon>Lophotrochozoa</taxon>
        <taxon>Mollusca</taxon>
        <taxon>Gastropoda</taxon>
        <taxon>Heterobranchia</taxon>
        <taxon>Euthyneura</taxon>
        <taxon>Panpulmonata</taxon>
        <taxon>Sacoglossa</taxon>
        <taxon>Placobranchoidea</taxon>
        <taxon>Plakobranchidae</taxon>
        <taxon>Elysia</taxon>
    </lineage>
</organism>
<reference evidence="1 2" key="1">
    <citation type="journal article" date="2021" name="Elife">
        <title>Chloroplast acquisition without the gene transfer in kleptoplastic sea slugs, Plakobranchus ocellatus.</title>
        <authorList>
            <person name="Maeda T."/>
            <person name="Takahashi S."/>
            <person name="Yoshida T."/>
            <person name="Shimamura S."/>
            <person name="Takaki Y."/>
            <person name="Nagai Y."/>
            <person name="Toyoda A."/>
            <person name="Suzuki Y."/>
            <person name="Arimoto A."/>
            <person name="Ishii H."/>
            <person name="Satoh N."/>
            <person name="Nishiyama T."/>
            <person name="Hasebe M."/>
            <person name="Maruyama T."/>
            <person name="Minagawa J."/>
            <person name="Obokata J."/>
            <person name="Shigenobu S."/>
        </authorList>
    </citation>
    <scope>NUCLEOTIDE SEQUENCE [LARGE SCALE GENOMIC DNA]</scope>
</reference>
<sequence>MQDRRATHFIHGNYKLQKIFRKRQYIHKKTTIAADRDSQRNCSRNIKTITTHTTDIASNFNSIHSPLLDIPLDRVTPPYLHCLLGITKRHHTLLEDAADEIDRLLYTDDVTKTDEMELFKKYGVGTELGEGQVMGSQGHCDQPTEN</sequence>
<dbReference type="Proteomes" id="UP000762676">
    <property type="component" value="Unassembled WGS sequence"/>
</dbReference>
<evidence type="ECO:0000313" key="2">
    <source>
        <dbReference type="Proteomes" id="UP000762676"/>
    </source>
</evidence>
<gene>
    <name evidence="1" type="ORF">ElyMa_001556100</name>
</gene>
<comment type="caution">
    <text evidence="1">The sequence shown here is derived from an EMBL/GenBank/DDBJ whole genome shotgun (WGS) entry which is preliminary data.</text>
</comment>
<protein>
    <submittedName>
        <fullName evidence="1">Uncharacterized protein</fullName>
    </submittedName>
</protein>
<dbReference type="AlphaFoldDB" id="A0AAV4JAR6"/>
<name>A0AAV4JAR6_9GAST</name>
<evidence type="ECO:0000313" key="1">
    <source>
        <dbReference type="EMBL" id="GFS19889.1"/>
    </source>
</evidence>
<keyword evidence="2" id="KW-1185">Reference proteome</keyword>